<accession>A0A0A0P5J5</accession>
<keyword evidence="1" id="KW-0812">Transmembrane</keyword>
<organism evidence="2">
    <name type="scientific">Carrot yellow leaf virus</name>
    <dbReference type="NCBI Taxonomy" id="656190"/>
    <lineage>
        <taxon>Viruses</taxon>
        <taxon>Riboviria</taxon>
        <taxon>Orthornavirae</taxon>
        <taxon>Kitrinoviricota</taxon>
        <taxon>Alsuviricetes</taxon>
        <taxon>Martellivirales</taxon>
        <taxon>Closteroviridae</taxon>
        <taxon>Closterovirus</taxon>
        <taxon>Closterovirus flavicarotae</taxon>
    </lineage>
</organism>
<protein>
    <submittedName>
        <fullName evidence="2">ORF3</fullName>
    </submittedName>
</protein>
<evidence type="ECO:0000256" key="1">
    <source>
        <dbReference type="SAM" id="Phobius"/>
    </source>
</evidence>
<reference evidence="2" key="1">
    <citation type="journal article" date="2014" name="PLoS ONE">
        <title>Carrot yellow leaf virus Is Associated with Carrot Internal Necrosis.</title>
        <authorList>
            <person name="Adams I.P."/>
            <person name="Skelton A."/>
            <person name="Macarthur R."/>
            <person name="Hodges T."/>
            <person name="Hinds H."/>
            <person name="Flint L."/>
            <person name="Nath P.D."/>
            <person name="Boonham N."/>
            <person name="Fox A."/>
        </authorList>
    </citation>
    <scope>NUCLEOTIDE SEQUENCE</scope>
    <source>
        <strain evidence="2">CYLV_S11</strain>
    </source>
</reference>
<evidence type="ECO:0000313" key="2">
    <source>
        <dbReference type="EMBL" id="AHA85420.1"/>
    </source>
</evidence>
<keyword evidence="1" id="KW-0472">Membrane</keyword>
<keyword evidence="1" id="KW-1133">Transmembrane helix</keyword>
<dbReference type="EMBL" id="KF533698">
    <property type="protein sequence ID" value="AHA85420.1"/>
    <property type="molecule type" value="Genomic_RNA"/>
</dbReference>
<proteinExistence type="predicted"/>
<sequence>MDSTLKFLLLFLFCWVCLIFSIVTFICIYLGISAYFYRLPDPELAVSANSSFRAPASARV</sequence>
<feature type="transmembrane region" description="Helical" evidence="1">
    <location>
        <begin position="7"/>
        <end position="32"/>
    </location>
</feature>
<name>A0A0A0P5J5_9CLOS</name>